<dbReference type="AlphaFoldDB" id="A0A371HEX4"/>
<dbReference type="Proteomes" id="UP000257109">
    <property type="component" value="Unassembled WGS sequence"/>
</dbReference>
<accession>A0A371HEX4</accession>
<protein>
    <submittedName>
        <fullName evidence="1">Uncharacterized protein</fullName>
    </submittedName>
</protein>
<feature type="non-terminal residue" evidence="1">
    <location>
        <position position="1"/>
    </location>
</feature>
<comment type="caution">
    <text evidence="1">The sequence shown here is derived from an EMBL/GenBank/DDBJ whole genome shotgun (WGS) entry which is preliminary data.</text>
</comment>
<reference evidence="1" key="1">
    <citation type="submission" date="2018-05" db="EMBL/GenBank/DDBJ databases">
        <title>Draft genome of Mucuna pruriens seed.</title>
        <authorList>
            <person name="Nnadi N.E."/>
            <person name="Vos R."/>
            <person name="Hasami M.H."/>
            <person name="Devisetty U.K."/>
            <person name="Aguiy J.C."/>
        </authorList>
    </citation>
    <scope>NUCLEOTIDE SEQUENCE [LARGE SCALE GENOMIC DNA]</scope>
    <source>
        <strain evidence="1">JCA_2017</strain>
    </source>
</reference>
<evidence type="ECO:0000313" key="2">
    <source>
        <dbReference type="Proteomes" id="UP000257109"/>
    </source>
</evidence>
<name>A0A371HEX4_MUCPR</name>
<dbReference type="EMBL" id="QJKJ01002790">
    <property type="protein sequence ID" value="RDY01341.1"/>
    <property type="molecule type" value="Genomic_DNA"/>
</dbReference>
<proteinExistence type="predicted"/>
<evidence type="ECO:0000313" key="1">
    <source>
        <dbReference type="EMBL" id="RDY01341.1"/>
    </source>
</evidence>
<keyword evidence="2" id="KW-1185">Reference proteome</keyword>
<gene>
    <name evidence="1" type="ORF">CR513_15356</name>
</gene>
<sequence>MQKKSLRCLRARATAHTLRRHITAKGNYSTSHHLSTKGWCHYRMSGTSSTAPMVIRQTYREADS</sequence>
<organism evidence="1 2">
    <name type="scientific">Mucuna pruriens</name>
    <name type="common">Velvet bean</name>
    <name type="synonym">Dolichos pruriens</name>
    <dbReference type="NCBI Taxonomy" id="157652"/>
    <lineage>
        <taxon>Eukaryota</taxon>
        <taxon>Viridiplantae</taxon>
        <taxon>Streptophyta</taxon>
        <taxon>Embryophyta</taxon>
        <taxon>Tracheophyta</taxon>
        <taxon>Spermatophyta</taxon>
        <taxon>Magnoliopsida</taxon>
        <taxon>eudicotyledons</taxon>
        <taxon>Gunneridae</taxon>
        <taxon>Pentapetalae</taxon>
        <taxon>rosids</taxon>
        <taxon>fabids</taxon>
        <taxon>Fabales</taxon>
        <taxon>Fabaceae</taxon>
        <taxon>Papilionoideae</taxon>
        <taxon>50 kb inversion clade</taxon>
        <taxon>NPAAA clade</taxon>
        <taxon>indigoferoid/millettioid clade</taxon>
        <taxon>Phaseoleae</taxon>
        <taxon>Mucuna</taxon>
    </lineage>
</organism>